<dbReference type="Proteomes" id="UP000838412">
    <property type="component" value="Chromosome 6"/>
</dbReference>
<accession>A0A8K0A483</accession>
<evidence type="ECO:0000256" key="2">
    <source>
        <dbReference type="ARBA" id="ARBA00022980"/>
    </source>
</evidence>
<dbReference type="GO" id="GO:0003735">
    <property type="term" value="F:structural constituent of ribosome"/>
    <property type="evidence" value="ECO:0007669"/>
    <property type="project" value="InterPro"/>
</dbReference>
<proteinExistence type="inferred from homology"/>
<comment type="similarity">
    <text evidence="1">Belongs to the bacterial ribosomal protein bL28 family.</text>
</comment>
<name>A0A8K0A483_BRALA</name>
<evidence type="ECO:0000313" key="8">
    <source>
        <dbReference type="Proteomes" id="UP000838412"/>
    </source>
</evidence>
<dbReference type="PANTHER" id="PTHR13528:SF2">
    <property type="entry name" value="LARGE RIBOSOMAL SUBUNIT PROTEIN BL28M"/>
    <property type="match status" value="1"/>
</dbReference>
<feature type="region of interest" description="Disordered" evidence="6">
    <location>
        <begin position="262"/>
        <end position="314"/>
    </location>
</feature>
<protein>
    <recommendedName>
        <fullName evidence="4">Large ribosomal subunit protein bL28m</fullName>
    </recommendedName>
    <alternativeName>
        <fullName evidence="5">39S ribosomal protein L28, mitochondrial</fullName>
    </alternativeName>
</protein>
<keyword evidence="8" id="KW-1185">Reference proteome</keyword>
<dbReference type="GO" id="GO:0005762">
    <property type="term" value="C:mitochondrial large ribosomal subunit"/>
    <property type="evidence" value="ECO:0007669"/>
    <property type="project" value="TreeGrafter"/>
</dbReference>
<evidence type="ECO:0000256" key="5">
    <source>
        <dbReference type="ARBA" id="ARBA00035538"/>
    </source>
</evidence>
<dbReference type="InterPro" id="IPR037147">
    <property type="entry name" value="Ribosomal_bL28_sf"/>
</dbReference>
<dbReference type="PANTHER" id="PTHR13528">
    <property type="entry name" value="39S RIBOSOMAL PROTEIN L28, MITOCHONDRIAL"/>
    <property type="match status" value="1"/>
</dbReference>
<dbReference type="Gene3D" id="2.30.170.40">
    <property type="entry name" value="Ribosomal protein L28/L24"/>
    <property type="match status" value="1"/>
</dbReference>
<dbReference type="EMBL" id="OV696691">
    <property type="protein sequence ID" value="CAH1267672.1"/>
    <property type="molecule type" value="Genomic_DNA"/>
</dbReference>
<dbReference type="InterPro" id="IPR034704">
    <property type="entry name" value="Ribosomal_bL28/bL31-like_sf"/>
</dbReference>
<evidence type="ECO:0000256" key="3">
    <source>
        <dbReference type="ARBA" id="ARBA00023274"/>
    </source>
</evidence>
<gene>
    <name evidence="7" type="primary">MRPL28</name>
    <name evidence="7" type="ORF">BLAG_LOCUS20925</name>
</gene>
<evidence type="ECO:0000256" key="6">
    <source>
        <dbReference type="SAM" id="MobiDB-lite"/>
    </source>
</evidence>
<evidence type="ECO:0000313" key="7">
    <source>
        <dbReference type="EMBL" id="CAH1267672.1"/>
    </source>
</evidence>
<keyword evidence="3" id="KW-0687">Ribonucleoprotein</keyword>
<dbReference type="OrthoDB" id="361870at2759"/>
<feature type="compositionally biased region" description="Basic and acidic residues" evidence="6">
    <location>
        <begin position="301"/>
        <end position="314"/>
    </location>
</feature>
<organism evidence="7 8">
    <name type="scientific">Branchiostoma lanceolatum</name>
    <name type="common">Common lancelet</name>
    <name type="synonym">Amphioxus lanceolatum</name>
    <dbReference type="NCBI Taxonomy" id="7740"/>
    <lineage>
        <taxon>Eukaryota</taxon>
        <taxon>Metazoa</taxon>
        <taxon>Chordata</taxon>
        <taxon>Cephalochordata</taxon>
        <taxon>Leptocardii</taxon>
        <taxon>Amphioxiformes</taxon>
        <taxon>Branchiostomatidae</taxon>
        <taxon>Branchiostoma</taxon>
    </lineage>
</organism>
<keyword evidence="2" id="KW-0689">Ribosomal protein</keyword>
<dbReference type="InterPro" id="IPR026569">
    <property type="entry name" value="Ribosomal_bL28"/>
</dbReference>
<dbReference type="AlphaFoldDB" id="A0A8K0A483"/>
<reference evidence="7" key="1">
    <citation type="submission" date="2022-01" db="EMBL/GenBank/DDBJ databases">
        <authorList>
            <person name="Braso-Vives M."/>
        </authorList>
    </citation>
    <scope>NUCLEOTIDE SEQUENCE</scope>
</reference>
<evidence type="ECO:0000256" key="4">
    <source>
        <dbReference type="ARBA" id="ARBA00035269"/>
    </source>
</evidence>
<evidence type="ECO:0000256" key="1">
    <source>
        <dbReference type="ARBA" id="ARBA00008760"/>
    </source>
</evidence>
<sequence>MTRGSRIFVSPPSMLGLKPYFRYWKWFNRDERLSYRYTPAMISRLPKHYLDSLDPKTPSPVHYKTEQGKWKINPKTGERQKVQNIPLPFYPTREYDTGLWGGEGLIEGFRRKDDNKMKPKVKHMWRPRLIERQLYSEILDKTITTTVTARTLNLIDDAYGFDHYILKTPQEDLNSQLGMDLKRAMLIKLVRKDTDLYPNDPEKREMIYNKYKDYVIPEEEAEWVGLRLKMAIFKMQHEEYKPPVPLMEKYRRQLIADLKDRSKREKLSQEPAVFMPGAGGPQQLETKEEEGSWSSWLKPSKPKEAEAPQKTGDR</sequence>
<dbReference type="SUPFAM" id="SSF143800">
    <property type="entry name" value="L28p-like"/>
    <property type="match status" value="1"/>
</dbReference>